<evidence type="ECO:0000256" key="1">
    <source>
        <dbReference type="ARBA" id="ARBA00000815"/>
    </source>
</evidence>
<evidence type="ECO:0000256" key="3">
    <source>
        <dbReference type="ARBA" id="ARBA00012643"/>
    </source>
</evidence>
<accession>A0ABN2WJV8</accession>
<evidence type="ECO:0000256" key="4">
    <source>
        <dbReference type="ARBA" id="ARBA00022723"/>
    </source>
</evidence>
<name>A0ABN2WJV8_9MICO</name>
<dbReference type="InterPro" id="IPR036523">
    <property type="entry name" value="SurE-like_sf"/>
</dbReference>
<dbReference type="SUPFAM" id="SSF64167">
    <property type="entry name" value="SurE-like"/>
    <property type="match status" value="1"/>
</dbReference>
<dbReference type="InterPro" id="IPR002828">
    <property type="entry name" value="SurE-like_Pase/nucleotidase"/>
</dbReference>
<comment type="similarity">
    <text evidence="2">Belongs to the SurE nucleotidase family.</text>
</comment>
<keyword evidence="5" id="KW-0378">Hydrolase</keyword>
<gene>
    <name evidence="9" type="ORF">GCM10009823_12910</name>
</gene>
<dbReference type="Proteomes" id="UP001500984">
    <property type="component" value="Unassembled WGS sequence"/>
</dbReference>
<protein>
    <recommendedName>
        <fullName evidence="3">5'-nucleotidase</fullName>
        <ecNumber evidence="3">3.1.3.5</ecNumber>
    </recommendedName>
</protein>
<dbReference type="EMBL" id="BAAAPZ010000004">
    <property type="protein sequence ID" value="GAA2094111.1"/>
    <property type="molecule type" value="Genomic_DNA"/>
</dbReference>
<feature type="chain" id="PRO_5045982752" description="5'-nucleotidase" evidence="7">
    <location>
        <begin position="28"/>
        <end position="301"/>
    </location>
</feature>
<feature type="compositionally biased region" description="Low complexity" evidence="6">
    <location>
        <begin position="27"/>
        <end position="43"/>
    </location>
</feature>
<dbReference type="Gene3D" id="3.40.1210.10">
    <property type="entry name" value="Survival protein SurE-like phosphatase/nucleotidase"/>
    <property type="match status" value="1"/>
</dbReference>
<organism evidence="9 10">
    <name type="scientific">Brevibacterium salitolerans</name>
    <dbReference type="NCBI Taxonomy" id="1403566"/>
    <lineage>
        <taxon>Bacteria</taxon>
        <taxon>Bacillati</taxon>
        <taxon>Actinomycetota</taxon>
        <taxon>Actinomycetes</taxon>
        <taxon>Micrococcales</taxon>
        <taxon>Brevibacteriaceae</taxon>
        <taxon>Brevibacterium</taxon>
    </lineage>
</organism>
<evidence type="ECO:0000256" key="5">
    <source>
        <dbReference type="ARBA" id="ARBA00022801"/>
    </source>
</evidence>
<feature type="signal peptide" evidence="7">
    <location>
        <begin position="1"/>
        <end position="27"/>
    </location>
</feature>
<keyword evidence="4" id="KW-0479">Metal-binding</keyword>
<dbReference type="EC" id="3.1.3.5" evidence="3"/>
<evidence type="ECO:0000259" key="8">
    <source>
        <dbReference type="Pfam" id="PF01975"/>
    </source>
</evidence>
<feature type="region of interest" description="Disordered" evidence="6">
    <location>
        <begin position="27"/>
        <end position="50"/>
    </location>
</feature>
<comment type="caution">
    <text evidence="9">The sequence shown here is derived from an EMBL/GenBank/DDBJ whole genome shotgun (WGS) entry which is preliminary data.</text>
</comment>
<evidence type="ECO:0000256" key="6">
    <source>
        <dbReference type="SAM" id="MobiDB-lite"/>
    </source>
</evidence>
<dbReference type="PANTHER" id="PTHR30457:SF0">
    <property type="entry name" value="PHOSPHATASE, PUTATIVE (AFU_ORTHOLOGUE AFUA_4G01070)-RELATED"/>
    <property type="match status" value="1"/>
</dbReference>
<feature type="domain" description="Survival protein SurE-like phosphatase/nucleotidase" evidence="8">
    <location>
        <begin position="52"/>
        <end position="220"/>
    </location>
</feature>
<dbReference type="InterPro" id="IPR030048">
    <property type="entry name" value="SurE"/>
</dbReference>
<dbReference type="RefSeq" id="WP_344336383.1">
    <property type="nucleotide sequence ID" value="NZ_BAAAPZ010000004.1"/>
</dbReference>
<dbReference type="PANTHER" id="PTHR30457">
    <property type="entry name" value="5'-NUCLEOTIDASE SURE"/>
    <property type="match status" value="1"/>
</dbReference>
<evidence type="ECO:0000313" key="10">
    <source>
        <dbReference type="Proteomes" id="UP001500984"/>
    </source>
</evidence>
<dbReference type="Pfam" id="PF01975">
    <property type="entry name" value="SurE"/>
    <property type="match status" value="1"/>
</dbReference>
<evidence type="ECO:0000256" key="2">
    <source>
        <dbReference type="ARBA" id="ARBA00011062"/>
    </source>
</evidence>
<evidence type="ECO:0000313" key="9">
    <source>
        <dbReference type="EMBL" id="GAA2094111.1"/>
    </source>
</evidence>
<evidence type="ECO:0000256" key="7">
    <source>
        <dbReference type="SAM" id="SignalP"/>
    </source>
</evidence>
<keyword evidence="7" id="KW-0732">Signal</keyword>
<reference evidence="9 10" key="1">
    <citation type="journal article" date="2019" name="Int. J. Syst. Evol. Microbiol.">
        <title>The Global Catalogue of Microorganisms (GCM) 10K type strain sequencing project: providing services to taxonomists for standard genome sequencing and annotation.</title>
        <authorList>
            <consortium name="The Broad Institute Genomics Platform"/>
            <consortium name="The Broad Institute Genome Sequencing Center for Infectious Disease"/>
            <person name="Wu L."/>
            <person name="Ma J."/>
        </authorList>
    </citation>
    <scope>NUCLEOTIDE SEQUENCE [LARGE SCALE GENOMIC DNA]</scope>
    <source>
        <strain evidence="9 10">JCM 15900</strain>
    </source>
</reference>
<comment type="catalytic activity">
    <reaction evidence="1">
        <text>a ribonucleoside 5'-phosphate + H2O = a ribonucleoside + phosphate</text>
        <dbReference type="Rhea" id="RHEA:12484"/>
        <dbReference type="ChEBI" id="CHEBI:15377"/>
        <dbReference type="ChEBI" id="CHEBI:18254"/>
        <dbReference type="ChEBI" id="CHEBI:43474"/>
        <dbReference type="ChEBI" id="CHEBI:58043"/>
        <dbReference type="EC" id="3.1.3.5"/>
    </reaction>
</comment>
<sequence length="301" mass="29991">MQTSRPFLALAAAGTLVLAGCAAPAEADPADAQTDGAEAAAPAAGGGEPLDILLTNDDGWDAPGITAAYEALTGAGHSVTLVAPAENQSGKGGSVDITGTLEVTQPTDDPQIHSASGTPATAASFGLKEVMEEAPDLVVSGINAGANAGTDIRSSGTFGAASIASGSYGVPAIATSLDASSEDQADYEAAAQLLLDIIEQGAGSLEPGYVLNMNYPDPAEAPEDPEVVYAETAQGSGYVTTYEHQDGDTYEVSLGHAEDAPESGDLAELSKGNVTLTLITTTPSLPAEEAGDVTALVDALN</sequence>
<proteinExistence type="inferred from homology"/>
<dbReference type="PROSITE" id="PS51257">
    <property type="entry name" value="PROKAR_LIPOPROTEIN"/>
    <property type="match status" value="1"/>
</dbReference>
<dbReference type="NCBIfam" id="TIGR00087">
    <property type="entry name" value="surE"/>
    <property type="match status" value="1"/>
</dbReference>
<keyword evidence="10" id="KW-1185">Reference proteome</keyword>